<name>A0ABQ7GBM4_DUNSA</name>
<feature type="region of interest" description="Disordered" evidence="1">
    <location>
        <begin position="624"/>
        <end position="687"/>
    </location>
</feature>
<dbReference type="Proteomes" id="UP000815325">
    <property type="component" value="Unassembled WGS sequence"/>
</dbReference>
<feature type="compositionally biased region" description="Low complexity" evidence="1">
    <location>
        <begin position="450"/>
        <end position="470"/>
    </location>
</feature>
<protein>
    <submittedName>
        <fullName evidence="2">SGT1 protein-domain-containing protein</fullName>
    </submittedName>
</protein>
<feature type="compositionally biased region" description="Low complexity" evidence="1">
    <location>
        <begin position="419"/>
        <end position="429"/>
    </location>
</feature>
<evidence type="ECO:0000313" key="3">
    <source>
        <dbReference type="Proteomes" id="UP000815325"/>
    </source>
</evidence>
<organism evidence="2 3">
    <name type="scientific">Dunaliella salina</name>
    <name type="common">Green alga</name>
    <name type="synonym">Protococcus salinus</name>
    <dbReference type="NCBI Taxonomy" id="3046"/>
    <lineage>
        <taxon>Eukaryota</taxon>
        <taxon>Viridiplantae</taxon>
        <taxon>Chlorophyta</taxon>
        <taxon>core chlorophytes</taxon>
        <taxon>Chlorophyceae</taxon>
        <taxon>CS clade</taxon>
        <taxon>Chlamydomonadales</taxon>
        <taxon>Dunaliellaceae</taxon>
        <taxon>Dunaliella</taxon>
    </lineage>
</organism>
<feature type="compositionally biased region" description="Low complexity" evidence="1">
    <location>
        <begin position="327"/>
        <end position="338"/>
    </location>
</feature>
<reference evidence="2" key="1">
    <citation type="submission" date="2017-08" db="EMBL/GenBank/DDBJ databases">
        <authorList>
            <person name="Polle J.E."/>
            <person name="Barry K."/>
            <person name="Cushman J."/>
            <person name="Schmutz J."/>
            <person name="Tran D."/>
            <person name="Hathwaick L.T."/>
            <person name="Yim W.C."/>
            <person name="Jenkins J."/>
            <person name="Mckie-Krisberg Z.M."/>
            <person name="Prochnik S."/>
            <person name="Lindquist E."/>
            <person name="Dockter R.B."/>
            <person name="Adam C."/>
            <person name="Molina H."/>
            <person name="Bunkerborg J."/>
            <person name="Jin E."/>
            <person name="Buchheim M."/>
            <person name="Magnuson J."/>
        </authorList>
    </citation>
    <scope>NUCLEOTIDE SEQUENCE</scope>
    <source>
        <strain evidence="2">CCAP 19/18</strain>
    </source>
</reference>
<accession>A0ABQ7GBM4</accession>
<evidence type="ECO:0000313" key="2">
    <source>
        <dbReference type="EMBL" id="KAF5832013.1"/>
    </source>
</evidence>
<feature type="compositionally biased region" description="Acidic residues" evidence="1">
    <location>
        <begin position="562"/>
        <end position="572"/>
    </location>
</feature>
<keyword evidence="3" id="KW-1185">Reference proteome</keyword>
<dbReference type="PANTHER" id="PTHR13060">
    <property type="entry name" value="SGT1 PROTEIN HSGT1 SUPPRESSOR OF GCR2"/>
    <property type="match status" value="1"/>
</dbReference>
<dbReference type="Pfam" id="PF07093">
    <property type="entry name" value="SGT1"/>
    <property type="match status" value="2"/>
</dbReference>
<dbReference type="EMBL" id="MU069904">
    <property type="protein sequence ID" value="KAF5832013.1"/>
    <property type="molecule type" value="Genomic_DNA"/>
</dbReference>
<evidence type="ECO:0000256" key="1">
    <source>
        <dbReference type="SAM" id="MobiDB-lite"/>
    </source>
</evidence>
<dbReference type="InterPro" id="IPR010770">
    <property type="entry name" value="Ecd"/>
</dbReference>
<feature type="region of interest" description="Disordered" evidence="1">
    <location>
        <begin position="234"/>
        <end position="266"/>
    </location>
</feature>
<feature type="compositionally biased region" description="Acidic residues" evidence="1">
    <location>
        <begin position="361"/>
        <end position="383"/>
    </location>
</feature>
<feature type="compositionally biased region" description="Acidic residues" evidence="1">
    <location>
        <begin position="342"/>
        <end position="354"/>
    </location>
</feature>
<gene>
    <name evidence="2" type="ORF">DUNSADRAFT_12254</name>
</gene>
<sequence>MKAAARMRHFPPSKPRTAMLVTTNRCQYAQLAQQPFAPPRGWRLPPPDHPDLAPAERGLKITAGFEILMARSDRVPKAPAASVPEPQQNGQACANGDASCTNLGADTPGSGITTEAQLQGLPTWAPYKASLEQMGYFQGELPGSSRYKELLSAAISNFVTSPGFAKGAAAVLGPAEELQQLLDRVGSTAEAAAVASDDGAYLHQNVDCSAVEAEDSDTWMEARGAVVEQELAKRQAEMESGPMGHGQKGSKKRGPKHVAADDEAAGIDAGEVAERIKGFVEAMSGLEGAELPPSDAEVSFNPAAFAHELEQVLGVSLGGDSGRQRTAAAAGQAAGAAHDGADDNEEDDWDESTEEGSSFFSDDDGAGLDTEEDDEGGSDEEADGCQGESKEGSVAVHGGEVKESRPGMGFPSGAGDSGVGSSSYGHAWGARGGAAGAGSPHVGSSGDGHALSAATSAAASAVPKDVAAWDGKGRSRGRRRLDGPRVGDPAVAAADRPQQNSCCGKTAAAKAAAVEEPQQPPLPPRLQRLQDLWEVRTATDSDDNDDEGRLTRSRRQWQRGGDEEEEEDEEDALSIGGHSGSERGSSDGELDGVGGSQAPEDGSDGEAGFMEAYAAELEAQLRGTTLDASFERGAAPAQAGPSLDSRSRSDKPAGAGAEPGLASTAASVQQRAGIRGEGSGEDEALQPVDLDLNLVRNLVRSVASQQGFAGPGTNLASLLGLELPQSLQPEDADGGSG</sequence>
<comment type="caution">
    <text evidence="2">The sequence shown here is derived from an EMBL/GenBank/DDBJ whole genome shotgun (WGS) entry which is preliminary data.</text>
</comment>
<proteinExistence type="predicted"/>
<feature type="region of interest" description="Disordered" evidence="1">
    <location>
        <begin position="320"/>
        <end position="612"/>
    </location>
</feature>
<dbReference type="PANTHER" id="PTHR13060:SF0">
    <property type="entry name" value="PROTEIN ECDYSONELESS HOMOLOG"/>
    <property type="match status" value="1"/>
</dbReference>